<dbReference type="EMBL" id="KQ947414">
    <property type="protein sequence ID" value="KUJ17557.1"/>
    <property type="molecule type" value="Genomic_DNA"/>
</dbReference>
<proteinExistence type="predicted"/>
<sequence>MGEIIRSNAPLLMISDLSIAGLKAAESPEVTLVEVSEVSSTCSFLDLPREIRDQIYSLIFLSDGPMYPSRARAGIAEYLGLLRTNQQVYSEVVEILYGRNTFQIRGEPRWKAPELLNLLSSQRRDGFIHPSMWAFHTNKICLARLHLKKLYIPSHNINLERLKHLFSLLKYFPNLEHLRVVYTGSFGVKDMEVVNICRLFRDRRPLVEDFVLCKRIRYSEAEDISWMILEKPYRNWTSISDTADMRHMWENSDGVVRQAMVVNAPQSIPE</sequence>
<dbReference type="OrthoDB" id="2951834at2759"/>
<evidence type="ECO:0000313" key="1">
    <source>
        <dbReference type="EMBL" id="KUJ17557.1"/>
    </source>
</evidence>
<accession>A0A194XCS4</accession>
<dbReference type="Proteomes" id="UP000070700">
    <property type="component" value="Unassembled WGS sequence"/>
</dbReference>
<reference evidence="1 2" key="1">
    <citation type="submission" date="2015-10" db="EMBL/GenBank/DDBJ databases">
        <title>Full genome of DAOMC 229536 Phialocephala scopiformis, a fungal endophyte of spruce producing the potent anti-insectan compound rugulosin.</title>
        <authorList>
            <consortium name="DOE Joint Genome Institute"/>
            <person name="Walker A.K."/>
            <person name="Frasz S.L."/>
            <person name="Seifert K.A."/>
            <person name="Miller J.D."/>
            <person name="Mondo S.J."/>
            <person name="Labutti K."/>
            <person name="Lipzen A."/>
            <person name="Dockter R."/>
            <person name="Kennedy M."/>
            <person name="Grigoriev I.V."/>
            <person name="Spatafora J.W."/>
        </authorList>
    </citation>
    <scope>NUCLEOTIDE SEQUENCE [LARGE SCALE GENOMIC DNA]</scope>
    <source>
        <strain evidence="1 2">CBS 120377</strain>
    </source>
</reference>
<dbReference type="AlphaFoldDB" id="A0A194XCS4"/>
<evidence type="ECO:0000313" key="2">
    <source>
        <dbReference type="Proteomes" id="UP000070700"/>
    </source>
</evidence>
<dbReference type="PANTHER" id="PTHR38790">
    <property type="entry name" value="2EXR DOMAIN-CONTAINING PROTEIN-RELATED"/>
    <property type="match status" value="1"/>
</dbReference>
<organism evidence="1 2">
    <name type="scientific">Mollisia scopiformis</name>
    <name type="common">Conifer needle endophyte fungus</name>
    <name type="synonym">Phialocephala scopiformis</name>
    <dbReference type="NCBI Taxonomy" id="149040"/>
    <lineage>
        <taxon>Eukaryota</taxon>
        <taxon>Fungi</taxon>
        <taxon>Dikarya</taxon>
        <taxon>Ascomycota</taxon>
        <taxon>Pezizomycotina</taxon>
        <taxon>Leotiomycetes</taxon>
        <taxon>Helotiales</taxon>
        <taxon>Mollisiaceae</taxon>
        <taxon>Mollisia</taxon>
    </lineage>
</organism>
<dbReference type="KEGG" id="psco:LY89DRAFT_684576"/>
<dbReference type="STRING" id="149040.A0A194XCS4"/>
<dbReference type="GeneID" id="28824635"/>
<name>A0A194XCS4_MOLSC</name>
<gene>
    <name evidence="1" type="ORF">LY89DRAFT_684576</name>
</gene>
<dbReference type="InParanoid" id="A0A194XCS4"/>
<dbReference type="PANTHER" id="PTHR38790:SF9">
    <property type="entry name" value="F-BOX DOMAIN-CONTAINING PROTEIN"/>
    <property type="match status" value="1"/>
</dbReference>
<dbReference type="RefSeq" id="XP_018071912.1">
    <property type="nucleotide sequence ID" value="XM_018214909.1"/>
</dbReference>
<protein>
    <submittedName>
        <fullName evidence="1">Uncharacterized protein</fullName>
    </submittedName>
</protein>
<keyword evidence="2" id="KW-1185">Reference proteome</keyword>